<proteinExistence type="predicted"/>
<organism evidence="2 3">
    <name type="scientific">Candidatus Pseudoramibacter fermentans</name>
    <dbReference type="NCBI Taxonomy" id="2594427"/>
    <lineage>
        <taxon>Bacteria</taxon>
        <taxon>Bacillati</taxon>
        <taxon>Bacillota</taxon>
        <taxon>Clostridia</taxon>
        <taxon>Eubacteriales</taxon>
        <taxon>Eubacteriaceae</taxon>
        <taxon>Pseudoramibacter</taxon>
    </lineage>
</organism>
<protein>
    <submittedName>
        <fullName evidence="2">ECF transporter S component</fullName>
    </submittedName>
</protein>
<evidence type="ECO:0000313" key="2">
    <source>
        <dbReference type="EMBL" id="MQM72516.1"/>
    </source>
</evidence>
<comment type="caution">
    <text evidence="2">The sequence shown here is derived from an EMBL/GenBank/DDBJ whole genome shotgun (WGS) entry which is preliminary data.</text>
</comment>
<evidence type="ECO:0000256" key="1">
    <source>
        <dbReference type="SAM" id="Phobius"/>
    </source>
</evidence>
<keyword evidence="1" id="KW-0472">Membrane</keyword>
<keyword evidence="3" id="KW-1185">Reference proteome</keyword>
<keyword evidence="1" id="KW-1133">Transmembrane helix</keyword>
<dbReference type="EMBL" id="VOGB01000004">
    <property type="protein sequence ID" value="MQM72516.1"/>
    <property type="molecule type" value="Genomic_DNA"/>
</dbReference>
<dbReference type="AlphaFoldDB" id="A0A6L5GRH8"/>
<feature type="transmembrane region" description="Helical" evidence="1">
    <location>
        <begin position="47"/>
        <end position="76"/>
    </location>
</feature>
<accession>A0A6L5GRH8</accession>
<evidence type="ECO:0000313" key="3">
    <source>
        <dbReference type="Proteomes" id="UP000473648"/>
    </source>
</evidence>
<gene>
    <name evidence="2" type="ORF">FRC53_03630</name>
</gene>
<dbReference type="GO" id="GO:0022857">
    <property type="term" value="F:transmembrane transporter activity"/>
    <property type="evidence" value="ECO:0007669"/>
    <property type="project" value="InterPro"/>
</dbReference>
<feature type="transmembrane region" description="Helical" evidence="1">
    <location>
        <begin position="131"/>
        <end position="157"/>
    </location>
</feature>
<reference evidence="2" key="1">
    <citation type="journal article" date="2020" name="Appl. Environ. Microbiol.">
        <title>Medium-Chain Fatty Acid Synthesis by 'Candidatus Weimeria bifida' gen. nov., sp. nov., and 'Candidatus Pseudoramibacter fermentans' sp. nov.</title>
        <authorList>
            <person name="Scarborough M.J."/>
            <person name="Myers K.S."/>
            <person name="Donohue T.J."/>
            <person name="Noguera D.R."/>
        </authorList>
    </citation>
    <scope>NUCLEOTIDE SEQUENCE</scope>
    <source>
        <strain evidence="2">EUB1.1</strain>
    </source>
</reference>
<dbReference type="Pfam" id="PF12822">
    <property type="entry name" value="ECF_trnsprt"/>
    <property type="match status" value="1"/>
</dbReference>
<dbReference type="Proteomes" id="UP000473648">
    <property type="component" value="Unassembled WGS sequence"/>
</dbReference>
<feature type="transmembrane region" description="Helical" evidence="1">
    <location>
        <begin position="97"/>
        <end position="119"/>
    </location>
</feature>
<keyword evidence="1" id="KW-0812">Transmembrane</keyword>
<name>A0A6L5GRH8_9FIRM</name>
<dbReference type="Gene3D" id="1.10.1760.20">
    <property type="match status" value="1"/>
</dbReference>
<sequence length="211" mass="21705">MKKQNSSKQKTRWLVTLAMFAAIIVLLAFTPLGLIPLPFIKATTIQIPVVIGAILLGPLAGAILGGVFGICSMVNATVAPTPMSFAFSPALAMNAAGAVKAVWIALGCRICIGIVAGWLWRGLKNVKMNDIPALAITGAAGAMTNTALVMGSIYLLLAQEYAKSIGSSMSAVFKVIMGVVAGNGVPEAIVTAILVTVIGKALLALTKRSAK</sequence>
<feature type="transmembrane region" description="Helical" evidence="1">
    <location>
        <begin position="12"/>
        <end position="35"/>
    </location>
</feature>
<dbReference type="InterPro" id="IPR024529">
    <property type="entry name" value="ECF_trnsprt_substrate-spec"/>
</dbReference>